<dbReference type="GO" id="GO:0033499">
    <property type="term" value="P:galactose catabolic process via UDP-galactose, Leloir pathway"/>
    <property type="evidence" value="ECO:0007669"/>
    <property type="project" value="TreeGrafter"/>
</dbReference>
<feature type="active site" description="Proton acceptor" evidence="6">
    <location>
        <position position="289"/>
    </location>
</feature>
<evidence type="ECO:0000256" key="6">
    <source>
        <dbReference type="PIRSR" id="PIRSR005096-1"/>
    </source>
</evidence>
<evidence type="ECO:0000256" key="7">
    <source>
        <dbReference type="PIRSR" id="PIRSR005096-2"/>
    </source>
</evidence>
<dbReference type="UniPathway" id="UPA00242"/>
<dbReference type="Pfam" id="PF01263">
    <property type="entry name" value="Aldose_epim"/>
    <property type="match status" value="1"/>
</dbReference>
<evidence type="ECO:0000313" key="9">
    <source>
        <dbReference type="EMBL" id="QNN50834.1"/>
    </source>
</evidence>
<dbReference type="GO" id="GO:0030246">
    <property type="term" value="F:carbohydrate binding"/>
    <property type="evidence" value="ECO:0007669"/>
    <property type="project" value="InterPro"/>
</dbReference>
<dbReference type="SUPFAM" id="SSF74650">
    <property type="entry name" value="Galactose mutarotase-like"/>
    <property type="match status" value="1"/>
</dbReference>
<dbReference type="Gene3D" id="2.70.98.10">
    <property type="match status" value="1"/>
</dbReference>
<feature type="binding site" evidence="8">
    <location>
        <begin position="155"/>
        <end position="157"/>
    </location>
    <ligand>
        <name>beta-D-galactose</name>
        <dbReference type="ChEBI" id="CHEBI:27667"/>
    </ligand>
</feature>
<dbReference type="InterPro" id="IPR008183">
    <property type="entry name" value="Aldose_1/G6P_1-epimerase"/>
</dbReference>
<comment type="pathway">
    <text evidence="1 5">Carbohydrate metabolism; hexose metabolism.</text>
</comment>
<dbReference type="EMBL" id="CP060712">
    <property type="protein sequence ID" value="QNN50834.1"/>
    <property type="molecule type" value="Genomic_DNA"/>
</dbReference>
<dbReference type="CDD" id="cd09019">
    <property type="entry name" value="galactose_mutarotase_like"/>
    <property type="match status" value="1"/>
</dbReference>
<keyword evidence="10" id="KW-1185">Reference proteome</keyword>
<dbReference type="InterPro" id="IPR047215">
    <property type="entry name" value="Galactose_mutarotase-like"/>
</dbReference>
<dbReference type="PIRSF" id="PIRSF005096">
    <property type="entry name" value="GALM"/>
    <property type="match status" value="1"/>
</dbReference>
<evidence type="ECO:0000256" key="4">
    <source>
        <dbReference type="ARBA" id="ARBA00023277"/>
    </source>
</evidence>
<evidence type="ECO:0000256" key="2">
    <source>
        <dbReference type="ARBA" id="ARBA00006206"/>
    </source>
</evidence>
<evidence type="ECO:0000256" key="3">
    <source>
        <dbReference type="ARBA" id="ARBA00023235"/>
    </source>
</evidence>
<dbReference type="GO" id="GO:0006006">
    <property type="term" value="P:glucose metabolic process"/>
    <property type="evidence" value="ECO:0007669"/>
    <property type="project" value="TreeGrafter"/>
</dbReference>
<dbReference type="InterPro" id="IPR011013">
    <property type="entry name" value="Gal_mutarotase_sf_dom"/>
</dbReference>
<dbReference type="InterPro" id="IPR014718">
    <property type="entry name" value="GH-type_carb-bd"/>
</dbReference>
<dbReference type="Proteomes" id="UP000515976">
    <property type="component" value="Chromosome"/>
</dbReference>
<evidence type="ECO:0000256" key="8">
    <source>
        <dbReference type="PIRSR" id="PIRSR005096-3"/>
    </source>
</evidence>
<dbReference type="NCBIfam" id="NF008277">
    <property type="entry name" value="PRK11055.1"/>
    <property type="match status" value="1"/>
</dbReference>
<dbReference type="PANTHER" id="PTHR10091:SF0">
    <property type="entry name" value="GALACTOSE MUTAROTASE"/>
    <property type="match status" value="1"/>
</dbReference>
<reference evidence="9 10" key="1">
    <citation type="submission" date="2020-08" db="EMBL/GenBank/DDBJ databases">
        <title>Genome sequence of Phycicoccus endophyticus JCM 31784T.</title>
        <authorList>
            <person name="Hyun D.-W."/>
            <person name="Bae J.-W."/>
        </authorList>
    </citation>
    <scope>NUCLEOTIDE SEQUENCE [LARGE SCALE GENOMIC DNA]</scope>
    <source>
        <strain evidence="9 10">JCM 31784</strain>
    </source>
</reference>
<evidence type="ECO:0000313" key="10">
    <source>
        <dbReference type="Proteomes" id="UP000515976"/>
    </source>
</evidence>
<dbReference type="KEGG" id="pei:H9L10_00595"/>
<proteinExistence type="inferred from homology"/>
<comment type="catalytic activity">
    <reaction evidence="5">
        <text>alpha-D-glucose = beta-D-glucose</text>
        <dbReference type="Rhea" id="RHEA:10264"/>
        <dbReference type="ChEBI" id="CHEBI:15903"/>
        <dbReference type="ChEBI" id="CHEBI:17925"/>
        <dbReference type="EC" id="5.1.3.3"/>
    </reaction>
</comment>
<keyword evidence="3 5" id="KW-0413">Isomerase</keyword>
<keyword evidence="4 5" id="KW-0119">Carbohydrate metabolism</keyword>
<organism evidence="9 10">
    <name type="scientific">Phycicoccus endophyticus</name>
    <dbReference type="NCBI Taxonomy" id="1690220"/>
    <lineage>
        <taxon>Bacteria</taxon>
        <taxon>Bacillati</taxon>
        <taxon>Actinomycetota</taxon>
        <taxon>Actinomycetes</taxon>
        <taxon>Micrococcales</taxon>
        <taxon>Intrasporangiaceae</taxon>
        <taxon>Phycicoccus</taxon>
    </lineage>
</organism>
<dbReference type="AlphaFoldDB" id="A0A7G9R5F9"/>
<protein>
    <recommendedName>
        <fullName evidence="5">Aldose 1-epimerase</fullName>
        <ecNumber evidence="5">5.1.3.3</ecNumber>
    </recommendedName>
</protein>
<dbReference type="GO" id="GO:0004034">
    <property type="term" value="F:aldose 1-epimerase activity"/>
    <property type="evidence" value="ECO:0007669"/>
    <property type="project" value="UniProtKB-EC"/>
</dbReference>
<dbReference type="EC" id="5.1.3.3" evidence="5"/>
<evidence type="ECO:0000256" key="1">
    <source>
        <dbReference type="ARBA" id="ARBA00005028"/>
    </source>
</evidence>
<dbReference type="GO" id="GO:0005737">
    <property type="term" value="C:cytoplasm"/>
    <property type="evidence" value="ECO:0007669"/>
    <property type="project" value="TreeGrafter"/>
</dbReference>
<sequence>MTLSCGGLTLEVLTVGASVRRLVVDDGDGPLDVVLGYADLALYGADEGYLGATVGRFTNRLDRGRCPLDGVTYTVPANDGQNALHGGPDGWHARPWEVLEEGPDRVVLGLTSPDGDQGLPGEVTARVAYELSPAGVAISHTARTTRPTVLGMTNHAYVDLDGEGSGGVLDHTLEVRAGAYTPVRPDLVPTGEVVPVAGTPFDLRTPRRVGDVLAEDDEQLARAGGLDHNLVLDGAGMRTVARVVGASGRWLEVATDRPGLQVYSGAHFDGGVTGLGGTAYAAHAGLALETQGFPDAPNHPGFPSAVVRPGEQFSAHTTWRLGRR</sequence>
<accession>A0A7G9R5F9</accession>
<feature type="active site" description="Proton donor" evidence="6">
    <location>
        <position position="155"/>
    </location>
</feature>
<comment type="similarity">
    <text evidence="2 5">Belongs to the aldose epimerase family.</text>
</comment>
<dbReference type="PANTHER" id="PTHR10091">
    <property type="entry name" value="ALDOSE-1-EPIMERASE"/>
    <property type="match status" value="1"/>
</dbReference>
<gene>
    <name evidence="9" type="ORF">H9L10_00595</name>
</gene>
<name>A0A7G9R5F9_9MICO</name>
<feature type="binding site" evidence="7">
    <location>
        <position position="227"/>
    </location>
    <ligand>
        <name>beta-D-galactose</name>
        <dbReference type="ChEBI" id="CHEBI:27667"/>
    </ligand>
</feature>
<evidence type="ECO:0000256" key="5">
    <source>
        <dbReference type="PIRNR" id="PIRNR005096"/>
    </source>
</evidence>
<dbReference type="InterPro" id="IPR015443">
    <property type="entry name" value="Aldose_1-epimerase"/>
</dbReference>
<feature type="binding site" evidence="8">
    <location>
        <begin position="59"/>
        <end position="60"/>
    </location>
    <ligand>
        <name>beta-D-galactose</name>
        <dbReference type="ChEBI" id="CHEBI:27667"/>
    </ligand>
</feature>